<evidence type="ECO:0000313" key="7">
    <source>
        <dbReference type="Proteomes" id="UP000243975"/>
    </source>
</evidence>
<dbReference type="AlphaFoldDB" id="A0A103Y9K9"/>
<evidence type="ECO:0000256" key="1">
    <source>
        <dbReference type="ARBA" id="ARBA00022614"/>
    </source>
</evidence>
<dbReference type="Pfam" id="PF00560">
    <property type="entry name" value="LRR_1"/>
    <property type="match status" value="1"/>
</dbReference>
<evidence type="ECO:0000256" key="4">
    <source>
        <dbReference type="SAM" id="MobiDB-lite"/>
    </source>
</evidence>
<gene>
    <name evidence="6" type="ORF">Ccrd_016631</name>
</gene>
<dbReference type="PANTHER" id="PTHR45752:SF195">
    <property type="entry name" value="LEUCINE-RICH REPEAT (LRR) FAMILY PROTEIN-RELATED"/>
    <property type="match status" value="1"/>
</dbReference>
<dbReference type="Pfam" id="PF23286">
    <property type="entry name" value="LRR_13"/>
    <property type="match status" value="1"/>
</dbReference>
<dbReference type="SUPFAM" id="SSF52058">
    <property type="entry name" value="L domain-like"/>
    <property type="match status" value="1"/>
</dbReference>
<keyword evidence="3" id="KW-0611">Plant defense</keyword>
<organism evidence="6 7">
    <name type="scientific">Cynara cardunculus var. scolymus</name>
    <name type="common">Globe artichoke</name>
    <name type="synonym">Cynara scolymus</name>
    <dbReference type="NCBI Taxonomy" id="59895"/>
    <lineage>
        <taxon>Eukaryota</taxon>
        <taxon>Viridiplantae</taxon>
        <taxon>Streptophyta</taxon>
        <taxon>Embryophyta</taxon>
        <taxon>Tracheophyta</taxon>
        <taxon>Spermatophyta</taxon>
        <taxon>Magnoliopsida</taxon>
        <taxon>eudicotyledons</taxon>
        <taxon>Gunneridae</taxon>
        <taxon>Pentapetalae</taxon>
        <taxon>asterids</taxon>
        <taxon>campanulids</taxon>
        <taxon>Asterales</taxon>
        <taxon>Asteraceae</taxon>
        <taxon>Carduoideae</taxon>
        <taxon>Cardueae</taxon>
        <taxon>Carduinae</taxon>
        <taxon>Cynara</taxon>
    </lineage>
</organism>
<keyword evidence="2" id="KW-0677">Repeat</keyword>
<name>A0A103Y9K9_CYNCS</name>
<dbReference type="PANTHER" id="PTHR45752">
    <property type="entry name" value="LEUCINE-RICH REPEAT-CONTAINING"/>
    <property type="match status" value="1"/>
</dbReference>
<dbReference type="InterPro" id="IPR032675">
    <property type="entry name" value="LRR_dom_sf"/>
</dbReference>
<dbReference type="EMBL" id="LEKV01001891">
    <property type="protein sequence ID" value="KVI05037.1"/>
    <property type="molecule type" value="Genomic_DNA"/>
</dbReference>
<dbReference type="InterPro" id="IPR058546">
    <property type="entry name" value="RPS4B/Roq1-like_LRR"/>
</dbReference>
<dbReference type="Proteomes" id="UP000243975">
    <property type="component" value="Unassembled WGS sequence"/>
</dbReference>
<accession>A0A103Y9K9</accession>
<dbReference type="InterPro" id="IPR050715">
    <property type="entry name" value="LRR-SigEffector_domain"/>
</dbReference>
<evidence type="ECO:0000256" key="3">
    <source>
        <dbReference type="ARBA" id="ARBA00022821"/>
    </source>
</evidence>
<keyword evidence="1" id="KW-0433">Leucine-rich repeat</keyword>
<dbReference type="PROSITE" id="PS51450">
    <property type="entry name" value="LRR"/>
    <property type="match status" value="1"/>
</dbReference>
<proteinExistence type="predicted"/>
<dbReference type="InterPro" id="IPR003591">
    <property type="entry name" value="Leu-rich_rpt_typical-subtyp"/>
</dbReference>
<dbReference type="OMA" id="HCTSIER"/>
<dbReference type="SMART" id="SM00369">
    <property type="entry name" value="LRR_TYP"/>
    <property type="match status" value="4"/>
</dbReference>
<reference evidence="6 7" key="1">
    <citation type="journal article" date="2016" name="Sci. Rep.">
        <title>The genome sequence of the outbreeding globe artichoke constructed de novo incorporating a phase-aware low-pass sequencing strategy of F1 progeny.</title>
        <authorList>
            <person name="Scaglione D."/>
            <person name="Reyes-Chin-Wo S."/>
            <person name="Acquadro A."/>
            <person name="Froenicke L."/>
            <person name="Portis E."/>
            <person name="Beitel C."/>
            <person name="Tirone M."/>
            <person name="Mauro R."/>
            <person name="Lo Monaco A."/>
            <person name="Mauromicale G."/>
            <person name="Faccioli P."/>
            <person name="Cattivelli L."/>
            <person name="Rieseberg L."/>
            <person name="Michelmore R."/>
            <person name="Lanteri S."/>
        </authorList>
    </citation>
    <scope>NUCLEOTIDE SEQUENCE [LARGE SCALE GENOMIC DNA]</scope>
    <source>
        <strain evidence="6">2C</strain>
    </source>
</reference>
<dbReference type="STRING" id="59895.A0A103Y9K9"/>
<dbReference type="InterPro" id="IPR001611">
    <property type="entry name" value="Leu-rich_rpt"/>
</dbReference>
<evidence type="ECO:0000259" key="5">
    <source>
        <dbReference type="Pfam" id="PF23286"/>
    </source>
</evidence>
<comment type="caution">
    <text evidence="6">The sequence shown here is derived from an EMBL/GenBank/DDBJ whole genome shotgun (WGS) entry which is preliminary data.</text>
</comment>
<protein>
    <recommendedName>
        <fullName evidence="5">Disease resistance protein RPS4B/Roq1-like leucine-rich repeats domain-containing protein</fullName>
    </recommendedName>
</protein>
<sequence>MFATVFWQFLTNLKSLNLSNSKFLRTTPDFSGVPKLDELSLRFCSGLIELDPSIGHLGKLTELNLGHCENLKSLPKSICGLSLLERLYLDECSNLEKLPEEVGKIESLQELYATGTAITQLPDSIGLLKKLKQVSLAQSNKRDMKAKPWFSFFPFQIFSQTPTAIKFLPPTVSTLSSIKDMDLSDRDLSDTDIPYDLSQLSSLRYLHLNGNNFVSLPSSLSQLCGLQHLWLNDCKFLQSIMEFPPNLRTLDASNCPLLEGLPNLSNLKHLECIEPDYLEMTYWVDYVNEGKHDVTLQVIIKNKTNDTEWTYEANFFRTFEVNSWVSNGPQPYPIRCGDKIEVYAGGDEDLKVEKCGIHLAYKQHSQSMMETESKILVDFIPQKRGHVAVQTSNKSSNENKLSKRLKLE</sequence>
<keyword evidence="7" id="KW-1185">Reference proteome</keyword>
<feature type="domain" description="Disease resistance protein RPS4B/Roq1-like leucine-rich repeats" evidence="5">
    <location>
        <begin position="83"/>
        <end position="264"/>
    </location>
</feature>
<evidence type="ECO:0000256" key="2">
    <source>
        <dbReference type="ARBA" id="ARBA00022737"/>
    </source>
</evidence>
<evidence type="ECO:0000313" key="6">
    <source>
        <dbReference type="EMBL" id="KVI05037.1"/>
    </source>
</evidence>
<dbReference type="GO" id="GO:0051707">
    <property type="term" value="P:response to other organism"/>
    <property type="evidence" value="ECO:0007669"/>
    <property type="project" value="UniProtKB-ARBA"/>
</dbReference>
<dbReference type="Gramene" id="KVI05037">
    <property type="protein sequence ID" value="KVI05037"/>
    <property type="gene ID" value="Ccrd_016631"/>
</dbReference>
<dbReference type="GO" id="GO:0006952">
    <property type="term" value="P:defense response"/>
    <property type="evidence" value="ECO:0007669"/>
    <property type="project" value="UniProtKB-ARBA"/>
</dbReference>
<feature type="region of interest" description="Disordered" evidence="4">
    <location>
        <begin position="388"/>
        <end position="408"/>
    </location>
</feature>
<dbReference type="Gene3D" id="3.80.10.10">
    <property type="entry name" value="Ribonuclease Inhibitor"/>
    <property type="match status" value="2"/>
</dbReference>